<dbReference type="SUPFAM" id="SSF53474">
    <property type="entry name" value="alpha/beta-Hydrolases"/>
    <property type="match status" value="1"/>
</dbReference>
<evidence type="ECO:0000259" key="1">
    <source>
        <dbReference type="Pfam" id="PF12146"/>
    </source>
</evidence>
<keyword evidence="3" id="KW-1185">Reference proteome</keyword>
<dbReference type="RefSeq" id="WP_271434490.1">
    <property type="nucleotide sequence ID" value="NZ_CP073355.1"/>
</dbReference>
<feature type="domain" description="Serine aminopeptidase S33" evidence="1">
    <location>
        <begin position="4"/>
        <end position="217"/>
    </location>
</feature>
<dbReference type="InterPro" id="IPR029058">
    <property type="entry name" value="AB_hydrolase_fold"/>
</dbReference>
<dbReference type="Gene3D" id="3.40.50.1820">
    <property type="entry name" value="alpha/beta hydrolase"/>
    <property type="match status" value="1"/>
</dbReference>
<gene>
    <name evidence="2" type="ORF">KDW03_07660</name>
</gene>
<dbReference type="AlphaFoldDB" id="A0AAX3BBA1"/>
<dbReference type="InterPro" id="IPR051044">
    <property type="entry name" value="MAG_DAG_Lipase"/>
</dbReference>
<reference evidence="2" key="1">
    <citation type="submission" date="2021-04" db="EMBL/GenBank/DDBJ databases">
        <authorList>
            <person name="Postec A."/>
        </authorList>
    </citation>
    <scope>NUCLEOTIDE SEQUENCE</scope>
    <source>
        <strain evidence="2">F1F22</strain>
    </source>
</reference>
<dbReference type="KEGG" id="taqu:KDW03_07660"/>
<dbReference type="Pfam" id="PF12146">
    <property type="entry name" value="Hydrolase_4"/>
    <property type="match status" value="1"/>
</dbReference>
<evidence type="ECO:0000313" key="3">
    <source>
        <dbReference type="Proteomes" id="UP001056539"/>
    </source>
</evidence>
<organism evidence="2 3">
    <name type="scientific">Thermospira aquatica</name>
    <dbReference type="NCBI Taxonomy" id="2828656"/>
    <lineage>
        <taxon>Bacteria</taxon>
        <taxon>Pseudomonadati</taxon>
        <taxon>Spirochaetota</taxon>
        <taxon>Spirochaetia</taxon>
        <taxon>Brevinematales</taxon>
        <taxon>Thermospiraceae</taxon>
        <taxon>Thermospira</taxon>
    </lineage>
</organism>
<dbReference type="Proteomes" id="UP001056539">
    <property type="component" value="Chromosome"/>
</dbReference>
<accession>A0AAX3BBA1</accession>
<dbReference type="InterPro" id="IPR022742">
    <property type="entry name" value="Hydrolase_4"/>
</dbReference>
<dbReference type="GO" id="GO:0016787">
    <property type="term" value="F:hydrolase activity"/>
    <property type="evidence" value="ECO:0007669"/>
    <property type="project" value="UniProtKB-KW"/>
</dbReference>
<name>A0AAX3BBA1_9SPIR</name>
<dbReference type="PANTHER" id="PTHR11614">
    <property type="entry name" value="PHOSPHOLIPASE-RELATED"/>
    <property type="match status" value="1"/>
</dbReference>
<reference evidence="2" key="2">
    <citation type="submission" date="2022-06" db="EMBL/GenBank/DDBJ databases">
        <title>Thermospira aquatica gen. nov., sp. nov.</title>
        <authorList>
            <person name="Ben Ali Gam Z."/>
            <person name="Labat M."/>
        </authorList>
    </citation>
    <scope>NUCLEOTIDE SEQUENCE</scope>
    <source>
        <strain evidence="2">F1F22</strain>
    </source>
</reference>
<sequence length="255" mass="29020">MAKYLIALHGIGLSRKYLFYVKDFFQKKGFIVRDMDLLGFGATTVQNRGDISDFHEYTRSLVQVSREIRQQDLQAKIFVWGENLGATIALMYGIEYPQCPSGIVAVNPLLSLELGFSKMDIAKNHMASQIAPNTRIEFPFLLQDLTDDEHIAETIASDEARCTSITARFWGALFRATVFLWTDARRMQVPFLIQYSRGSHFVSERAVEHFLGLASSPLKLKEGIEGPPLLSLSKKREDIYEKALSFFDLCDHQKK</sequence>
<dbReference type="EMBL" id="CP073355">
    <property type="protein sequence ID" value="URA09363.1"/>
    <property type="molecule type" value="Genomic_DNA"/>
</dbReference>
<proteinExistence type="predicted"/>
<protein>
    <submittedName>
        <fullName evidence="2">Alpha/beta hydrolase</fullName>
    </submittedName>
</protein>
<evidence type="ECO:0000313" key="2">
    <source>
        <dbReference type="EMBL" id="URA09363.1"/>
    </source>
</evidence>
<keyword evidence="2" id="KW-0378">Hydrolase</keyword>